<keyword evidence="2" id="KW-0732">Signal</keyword>
<evidence type="ECO:0000256" key="3">
    <source>
        <dbReference type="ARBA" id="ARBA00023136"/>
    </source>
</evidence>
<dbReference type="InterPro" id="IPR001775">
    <property type="entry name" value="GspD/PilQ"/>
</dbReference>
<keyword evidence="10" id="KW-1185">Reference proteome</keyword>
<feature type="region of interest" description="Disordered" evidence="6">
    <location>
        <begin position="727"/>
        <end position="787"/>
    </location>
</feature>
<organism evidence="9 10">
    <name type="scientific">Thermomonas fusca</name>
    <dbReference type="NCBI Taxonomy" id="215690"/>
    <lineage>
        <taxon>Bacteria</taxon>
        <taxon>Pseudomonadati</taxon>
        <taxon>Pseudomonadota</taxon>
        <taxon>Gammaproteobacteria</taxon>
        <taxon>Lysobacterales</taxon>
        <taxon>Lysobacteraceae</taxon>
        <taxon>Thermomonas</taxon>
    </lineage>
</organism>
<dbReference type="AlphaFoldDB" id="A0A5R9PHF7"/>
<comment type="similarity">
    <text evidence="4">Belongs to the bacterial secretin family.</text>
</comment>
<dbReference type="RefSeq" id="WP_138347222.1">
    <property type="nucleotide sequence ID" value="NZ_SROY01000001.1"/>
</dbReference>
<dbReference type="PRINTS" id="PR00811">
    <property type="entry name" value="BCTERIALGSPD"/>
</dbReference>
<feature type="compositionally biased region" description="Low complexity" evidence="6">
    <location>
        <begin position="96"/>
        <end position="106"/>
    </location>
</feature>
<comment type="subcellular location">
    <subcellularLocation>
        <location evidence="5">Cell outer membrane</location>
    </subcellularLocation>
    <subcellularLocation>
        <location evidence="1">Membrane</location>
    </subcellularLocation>
</comment>
<feature type="compositionally biased region" description="Polar residues" evidence="6">
    <location>
        <begin position="775"/>
        <end position="787"/>
    </location>
</feature>
<evidence type="ECO:0000256" key="5">
    <source>
        <dbReference type="RuleBase" id="RU004004"/>
    </source>
</evidence>
<gene>
    <name evidence="9" type="ORF">E5S66_02585</name>
</gene>
<name>A0A5R9PHF7_9GAMM</name>
<evidence type="ECO:0000256" key="6">
    <source>
        <dbReference type="SAM" id="MobiDB-lite"/>
    </source>
</evidence>
<keyword evidence="3" id="KW-0472">Membrane</keyword>
<feature type="domain" description="NolW-like" evidence="8">
    <location>
        <begin position="225"/>
        <end position="281"/>
    </location>
</feature>
<sequence length="787" mass="83487">MRCQQAAPARATGTRMMDRTHLQPVARRWLSRVRVIALATVVGVLAACAARPPELPRPLRAPKADAPTGEVLGDAASGRTHPQIERGPEPVRREQAAQQPERAQSRIPPMRRTEPVAIALDGVPLESFINIVFGMELGLPVQIDQSLRGRPELLSLSLAKSMPPEQAFRVAEEVLRSYNVRIDELGGVLRFMPVDQRTSDISPLLQTRSLPDVPAGQRTVFVSMPLQYRRPASVIPQVKDLFNGKSVNFNPLIESNAVLISGPGTDVRAAMQAVDALDQAVLRDKYSLRINPLYLPADLLAKELRDVLTGQGIAVQSGVGEPGALTFVPVNSANALIVFANSQQALDTVAEWVARLDQPSDAAGSGGMYVYAARHTTVDTMLPVLQALAGGVGGNAGNTAVTATANTGGSPAAIGNAARGTRQGNAVTAVSGFGGQLAADTVRNMIVFQGDAQSWRALQGVLARLDQPARQVLIEVTVAEVTLTDELTHGVEWALRNISVEGMSGPLTALAGDATAGGLRWAALSSSGQVRATLNMFAKDSRVTILSTPRILVKSGEAASIDVGTEVPIITSQATAPDLPNNGNQSSILQSVQYRKTGTLLDIEAVVHSGQRVDLKVSQEVSEAVKTDTSEISSPSILSRSLRTVLSLADGQSTLLGGLISSSRADGKSKVPLLGDIPLLGRAFQNRTKSSVRTELLLLITPYVLEDSTQVEEVTRAVRERFGRVERSWPGRPDGAPAPLQPREPLPVPPAKLSPDPQPSTEAPINPPVEAQSPAAESQQPGATRPA</sequence>
<dbReference type="InterPro" id="IPR004846">
    <property type="entry name" value="T2SS/T3SS_dom"/>
</dbReference>
<evidence type="ECO:0000313" key="9">
    <source>
        <dbReference type="EMBL" id="TLX22929.1"/>
    </source>
</evidence>
<evidence type="ECO:0000256" key="4">
    <source>
        <dbReference type="RuleBase" id="RU004003"/>
    </source>
</evidence>
<dbReference type="PANTHER" id="PTHR30332">
    <property type="entry name" value="PROBABLE GENERAL SECRETION PATHWAY PROTEIN D"/>
    <property type="match status" value="1"/>
</dbReference>
<proteinExistence type="inferred from homology"/>
<evidence type="ECO:0000256" key="2">
    <source>
        <dbReference type="ARBA" id="ARBA00022729"/>
    </source>
</evidence>
<keyword evidence="5" id="KW-0813">Transport</keyword>
<dbReference type="Gene3D" id="3.30.1370.120">
    <property type="match status" value="1"/>
</dbReference>
<evidence type="ECO:0000259" key="8">
    <source>
        <dbReference type="Pfam" id="PF03958"/>
    </source>
</evidence>
<dbReference type="InterPro" id="IPR038591">
    <property type="entry name" value="NolW-like_sf"/>
</dbReference>
<dbReference type="EMBL" id="SROY01000001">
    <property type="protein sequence ID" value="TLX22929.1"/>
    <property type="molecule type" value="Genomic_DNA"/>
</dbReference>
<feature type="region of interest" description="Disordered" evidence="6">
    <location>
        <begin position="54"/>
        <end position="107"/>
    </location>
</feature>
<reference evidence="9 10" key="1">
    <citation type="submission" date="2019-04" db="EMBL/GenBank/DDBJ databases">
        <authorList>
            <person name="Grouzdev D.S."/>
            <person name="Nazina T.N."/>
        </authorList>
    </citation>
    <scope>NUCLEOTIDE SEQUENCE [LARGE SCALE GENOMIC DNA]</scope>
    <source>
        <strain evidence="9 10">SHC 3-19</strain>
    </source>
</reference>
<dbReference type="InterPro" id="IPR050810">
    <property type="entry name" value="Bact_Secretion_Sys_Channel"/>
</dbReference>
<evidence type="ECO:0000256" key="1">
    <source>
        <dbReference type="ARBA" id="ARBA00004370"/>
    </source>
</evidence>
<dbReference type="GO" id="GO:0009279">
    <property type="term" value="C:cell outer membrane"/>
    <property type="evidence" value="ECO:0007669"/>
    <property type="project" value="UniProtKB-SubCell"/>
</dbReference>
<dbReference type="PANTHER" id="PTHR30332:SF25">
    <property type="entry name" value="SECRETIN XPSD"/>
    <property type="match status" value="1"/>
</dbReference>
<comment type="caution">
    <text evidence="9">The sequence shown here is derived from an EMBL/GenBank/DDBJ whole genome shotgun (WGS) entry which is preliminary data.</text>
</comment>
<dbReference type="GO" id="GO:0009306">
    <property type="term" value="P:protein secretion"/>
    <property type="evidence" value="ECO:0007669"/>
    <property type="project" value="InterPro"/>
</dbReference>
<protein>
    <submittedName>
        <fullName evidence="9">Uncharacterized protein</fullName>
    </submittedName>
</protein>
<dbReference type="Proteomes" id="UP000308508">
    <property type="component" value="Unassembled WGS sequence"/>
</dbReference>
<dbReference type="Pfam" id="PF03958">
    <property type="entry name" value="Secretin_N"/>
    <property type="match status" value="1"/>
</dbReference>
<dbReference type="Pfam" id="PF00263">
    <property type="entry name" value="Secretin"/>
    <property type="match status" value="1"/>
</dbReference>
<feature type="compositionally biased region" description="Pro residues" evidence="6">
    <location>
        <begin position="739"/>
        <end position="758"/>
    </location>
</feature>
<evidence type="ECO:0000313" key="10">
    <source>
        <dbReference type="Proteomes" id="UP000308508"/>
    </source>
</evidence>
<feature type="domain" description="Type II/III secretion system secretin-like" evidence="7">
    <location>
        <begin position="538"/>
        <end position="705"/>
    </location>
</feature>
<dbReference type="InterPro" id="IPR005644">
    <property type="entry name" value="NolW-like"/>
</dbReference>
<accession>A0A5R9PHF7</accession>
<dbReference type="GO" id="GO:0015627">
    <property type="term" value="C:type II protein secretion system complex"/>
    <property type="evidence" value="ECO:0007669"/>
    <property type="project" value="TreeGrafter"/>
</dbReference>
<feature type="compositionally biased region" description="Basic and acidic residues" evidence="6">
    <location>
        <begin position="82"/>
        <end position="95"/>
    </location>
</feature>
<dbReference type="STRING" id="1123377.GCA_000423885_01447"/>
<evidence type="ECO:0000259" key="7">
    <source>
        <dbReference type="Pfam" id="PF00263"/>
    </source>
</evidence>